<evidence type="ECO:0000259" key="2">
    <source>
        <dbReference type="Pfam" id="PF02470"/>
    </source>
</evidence>
<keyword evidence="1" id="KW-0472">Membrane</keyword>
<organism evidence="3 4">
    <name type="scientific">Halioglobus maricola</name>
    <dbReference type="NCBI Taxonomy" id="2601894"/>
    <lineage>
        <taxon>Bacteria</taxon>
        <taxon>Pseudomonadati</taxon>
        <taxon>Pseudomonadota</taxon>
        <taxon>Gammaproteobacteria</taxon>
        <taxon>Cellvibrionales</taxon>
        <taxon>Halieaceae</taxon>
        <taxon>Halioglobus</taxon>
    </lineage>
</organism>
<keyword evidence="1" id="KW-1133">Transmembrane helix</keyword>
<dbReference type="Proteomes" id="UP000326287">
    <property type="component" value="Chromosome"/>
</dbReference>
<dbReference type="KEGG" id="halc:EY643_04265"/>
<dbReference type="PANTHER" id="PTHR33371:SF4">
    <property type="entry name" value="INTERMEMBRANE PHOSPHOLIPID TRANSPORT SYSTEM BINDING PROTEIN MLAD"/>
    <property type="match status" value="1"/>
</dbReference>
<dbReference type="RefSeq" id="WP_152661025.1">
    <property type="nucleotide sequence ID" value="NZ_CP036422.1"/>
</dbReference>
<accession>A0A5P9NIY5</accession>
<protein>
    <submittedName>
        <fullName evidence="3">MCE family protein</fullName>
    </submittedName>
</protein>
<evidence type="ECO:0000313" key="4">
    <source>
        <dbReference type="Proteomes" id="UP000326287"/>
    </source>
</evidence>
<evidence type="ECO:0000313" key="3">
    <source>
        <dbReference type="EMBL" id="QFU74918.1"/>
    </source>
</evidence>
<dbReference type="InterPro" id="IPR003399">
    <property type="entry name" value="Mce/MlaD"/>
</dbReference>
<dbReference type="Pfam" id="PF02470">
    <property type="entry name" value="MlaD"/>
    <property type="match status" value="1"/>
</dbReference>
<dbReference type="PANTHER" id="PTHR33371">
    <property type="entry name" value="INTERMEMBRANE PHOSPHOLIPID TRANSPORT SYSTEM BINDING PROTEIN MLAD-RELATED"/>
    <property type="match status" value="1"/>
</dbReference>
<proteinExistence type="predicted"/>
<name>A0A5P9NIY5_9GAMM</name>
<sequence length="322" mass="34589">MSEQSNTVAIGAFVTGALVIAITTVIFALGTGFGSERSKVVMVFEGSVKGLTLGAPVALRGVQVGQVTDIELILDTETVDLIMLVEAEIRSENVRRSGASTESLTEELISRGLRAQLNTQSLLTGLLYIQLDFHPNSEINLADVDTPYLQIPTIPTELERLTRKLETIDFAKVAGDLEAVAAGINSFVSSEGFQGLPQQAQDTLASLTALSERLSAQVDSSGPRIDQLLDGANTTINTANRELPEMAELVKSNLALLEAAISAFESGMSELEALLDQDSATIYELNRTLRDLSQAGRSLQQLSRTLEEQPEALLRGRTGDQK</sequence>
<dbReference type="OrthoDB" id="9806984at2"/>
<evidence type="ECO:0000256" key="1">
    <source>
        <dbReference type="SAM" id="Phobius"/>
    </source>
</evidence>
<gene>
    <name evidence="3" type="ORF">EY643_04265</name>
</gene>
<reference evidence="3 4" key="1">
    <citation type="submission" date="2019-02" db="EMBL/GenBank/DDBJ databases">
        <authorList>
            <person name="Li S.-H."/>
        </authorList>
    </citation>
    <scope>NUCLEOTIDE SEQUENCE [LARGE SCALE GENOMIC DNA]</scope>
    <source>
        <strain evidence="3 4">IMCC14385</strain>
    </source>
</reference>
<dbReference type="InterPro" id="IPR052336">
    <property type="entry name" value="MlaD_Phospholipid_Transporter"/>
</dbReference>
<dbReference type="Gene3D" id="1.10.287.950">
    <property type="entry name" value="Methyl-accepting chemotaxis protein"/>
    <property type="match status" value="1"/>
</dbReference>
<keyword evidence="1" id="KW-0812">Transmembrane</keyword>
<feature type="transmembrane region" description="Helical" evidence="1">
    <location>
        <begin position="6"/>
        <end position="29"/>
    </location>
</feature>
<dbReference type="AlphaFoldDB" id="A0A5P9NIY5"/>
<dbReference type="EMBL" id="CP036422">
    <property type="protein sequence ID" value="QFU74918.1"/>
    <property type="molecule type" value="Genomic_DNA"/>
</dbReference>
<feature type="domain" description="Mce/MlaD" evidence="2">
    <location>
        <begin position="46"/>
        <end position="133"/>
    </location>
</feature>
<keyword evidence="4" id="KW-1185">Reference proteome</keyword>